<dbReference type="EMBL" id="FXUV02000002">
    <property type="protein sequence ID" value="SNB53764.1"/>
    <property type="molecule type" value="Genomic_DNA"/>
</dbReference>
<dbReference type="STRING" id="1522312.GCA_900177895_01255"/>
<dbReference type="Proteomes" id="UP000215450">
    <property type="component" value="Unassembled WGS sequence"/>
</dbReference>
<dbReference type="InterPro" id="IPR018247">
    <property type="entry name" value="EF_Hand_1_Ca_BS"/>
</dbReference>
<sequence>MSFLDQLLEKNPQKTAPVAVFDDMGYATENDVAAAELTTLRLDVAGVLAEWAETDEDDLDDGETLLDRFDALMIGCVDTNKNGELDDDELEVLDYAYNIASDLMASYGVSDDDISAMLNDSDDDATANIHELLINTGADGEDAELARIHAAAFDFDEDSDAAVMDATYRRVLAIRNGKKTRIRKRIAGVVKLTAKQKMAIRKAQMKAHSGKARAQRLKSLRIRRKTIG</sequence>
<proteinExistence type="predicted"/>
<gene>
    <name evidence="2" type="ORF">KEBURONENSIS_00729</name>
    <name evidence="1" type="ORF">KEBURONENSIS_00850</name>
</gene>
<accession>A0A238HF82</accession>
<dbReference type="AlphaFoldDB" id="A0A238HF82"/>
<evidence type="ECO:0000313" key="2">
    <source>
        <dbReference type="EMBL" id="SNB53764.1"/>
    </source>
</evidence>
<organism evidence="1">
    <name type="scientific">Kingella negevensis</name>
    <dbReference type="NCBI Taxonomy" id="1522312"/>
    <lineage>
        <taxon>Bacteria</taxon>
        <taxon>Pseudomonadati</taxon>
        <taxon>Pseudomonadota</taxon>
        <taxon>Betaproteobacteria</taxon>
        <taxon>Neisseriales</taxon>
        <taxon>Neisseriaceae</taxon>
        <taxon>Kingella</taxon>
    </lineage>
</organism>
<keyword evidence="3" id="KW-1185">Reference proteome</keyword>
<reference evidence="1" key="1">
    <citation type="submission" date="2017-05" db="EMBL/GenBank/DDBJ databases">
        <authorList>
            <person name="Song R."/>
            <person name="Chenine A.L."/>
            <person name="Ruprecht R.M."/>
        </authorList>
    </citation>
    <scope>NUCLEOTIDE SEQUENCE</scope>
    <source>
        <strain evidence="1">Kingella_eburonensis</strain>
    </source>
</reference>
<dbReference type="RefSeq" id="WP_095061932.1">
    <property type="nucleotide sequence ID" value="NZ_FXUV02000002.1"/>
</dbReference>
<evidence type="ECO:0008006" key="4">
    <source>
        <dbReference type="Google" id="ProtNLM"/>
    </source>
</evidence>
<protein>
    <recommendedName>
        <fullName evidence="4">EF-hand domain-containing protein</fullName>
    </recommendedName>
</protein>
<name>A0A238HF82_9NEIS</name>
<dbReference type="OrthoDB" id="8685390at2"/>
<evidence type="ECO:0000313" key="3">
    <source>
        <dbReference type="Proteomes" id="UP000215450"/>
    </source>
</evidence>
<reference evidence="2 3" key="2">
    <citation type="submission" date="2017-06" db="EMBL/GenBank/DDBJ databases">
        <authorList>
            <person name="Kim H.J."/>
            <person name="Triplett B.A."/>
        </authorList>
    </citation>
    <scope>NUCLEOTIDE SEQUENCE [LARGE SCALE GENOMIC DNA]</scope>
    <source>
        <strain evidence="2">Kingella_eburonensis</strain>
    </source>
</reference>
<evidence type="ECO:0000313" key="1">
    <source>
        <dbReference type="EMBL" id="SMQ11846.1"/>
    </source>
</evidence>
<dbReference type="PROSITE" id="PS00018">
    <property type="entry name" value="EF_HAND_1"/>
    <property type="match status" value="1"/>
</dbReference>
<dbReference type="EMBL" id="FXUV01000010">
    <property type="protein sequence ID" value="SMQ11846.1"/>
    <property type="molecule type" value="Genomic_DNA"/>
</dbReference>